<dbReference type="GO" id="GO:0016020">
    <property type="term" value="C:membrane"/>
    <property type="evidence" value="ECO:0007669"/>
    <property type="project" value="UniProtKB-SubCell"/>
</dbReference>
<dbReference type="Proteomes" id="UP000000305">
    <property type="component" value="Unassembled WGS sequence"/>
</dbReference>
<evidence type="ECO:0000256" key="5">
    <source>
        <dbReference type="SAM" id="Phobius"/>
    </source>
</evidence>
<evidence type="ECO:0000256" key="3">
    <source>
        <dbReference type="ARBA" id="ARBA00022989"/>
    </source>
</evidence>
<keyword evidence="4 5" id="KW-0472">Membrane</keyword>
<keyword evidence="3 5" id="KW-1133">Transmembrane helix</keyword>
<feature type="transmembrane region" description="Helical" evidence="5">
    <location>
        <begin position="7"/>
        <end position="27"/>
    </location>
</feature>
<dbReference type="eggNOG" id="KOG0061">
    <property type="taxonomic scope" value="Eukaryota"/>
</dbReference>
<dbReference type="OrthoDB" id="66620at2759"/>
<evidence type="ECO:0000256" key="2">
    <source>
        <dbReference type="ARBA" id="ARBA00022692"/>
    </source>
</evidence>
<dbReference type="HOGENOM" id="CLU_2225866_0_0_1"/>
<dbReference type="AlphaFoldDB" id="E9G128"/>
<dbReference type="PhylomeDB" id="E9G128"/>
<accession>E9G128</accession>
<evidence type="ECO:0000259" key="6">
    <source>
        <dbReference type="Pfam" id="PF01061"/>
    </source>
</evidence>
<keyword evidence="2 5" id="KW-0812">Transmembrane</keyword>
<organism evidence="7 8">
    <name type="scientific">Daphnia pulex</name>
    <name type="common">Water flea</name>
    <dbReference type="NCBI Taxonomy" id="6669"/>
    <lineage>
        <taxon>Eukaryota</taxon>
        <taxon>Metazoa</taxon>
        <taxon>Ecdysozoa</taxon>
        <taxon>Arthropoda</taxon>
        <taxon>Crustacea</taxon>
        <taxon>Branchiopoda</taxon>
        <taxon>Diplostraca</taxon>
        <taxon>Cladocera</taxon>
        <taxon>Anomopoda</taxon>
        <taxon>Daphniidae</taxon>
        <taxon>Daphnia</taxon>
    </lineage>
</organism>
<evidence type="ECO:0000313" key="8">
    <source>
        <dbReference type="Proteomes" id="UP000000305"/>
    </source>
</evidence>
<evidence type="ECO:0000256" key="1">
    <source>
        <dbReference type="ARBA" id="ARBA00004141"/>
    </source>
</evidence>
<proteinExistence type="predicted"/>
<evidence type="ECO:0000313" key="7">
    <source>
        <dbReference type="EMBL" id="EFX86594.1"/>
    </source>
</evidence>
<name>E9G128_DAPPU</name>
<dbReference type="InParanoid" id="E9G128"/>
<sequence>MSMVGQGIGLFFGAAFDIPVASYFAPINCRPIPFLLVSGFMLKFNAIPSYLSWITYLSFLHYGFEGSMLAIYDRERPPLSCSQSYCHFRYPVKFLEQFDLTQSSWQ</sequence>
<feature type="domain" description="ABC-2 type transporter transmembrane" evidence="6">
    <location>
        <begin position="2"/>
        <end position="71"/>
    </location>
</feature>
<dbReference type="Pfam" id="PF01061">
    <property type="entry name" value="ABC2_membrane"/>
    <property type="match status" value="1"/>
</dbReference>
<dbReference type="GO" id="GO:0140359">
    <property type="term" value="F:ABC-type transporter activity"/>
    <property type="evidence" value="ECO:0007669"/>
    <property type="project" value="InterPro"/>
</dbReference>
<gene>
    <name evidence="7" type="ORF">DAPPUDRAFT_312943</name>
</gene>
<protein>
    <recommendedName>
        <fullName evidence="6">ABC-2 type transporter transmembrane domain-containing protein</fullName>
    </recommendedName>
</protein>
<reference evidence="7 8" key="1">
    <citation type="journal article" date="2011" name="Science">
        <title>The ecoresponsive genome of Daphnia pulex.</title>
        <authorList>
            <person name="Colbourne J.K."/>
            <person name="Pfrender M.E."/>
            <person name="Gilbert D."/>
            <person name="Thomas W.K."/>
            <person name="Tucker A."/>
            <person name="Oakley T.H."/>
            <person name="Tokishita S."/>
            <person name="Aerts A."/>
            <person name="Arnold G.J."/>
            <person name="Basu M.K."/>
            <person name="Bauer D.J."/>
            <person name="Caceres C.E."/>
            <person name="Carmel L."/>
            <person name="Casola C."/>
            <person name="Choi J.H."/>
            <person name="Detter J.C."/>
            <person name="Dong Q."/>
            <person name="Dusheyko S."/>
            <person name="Eads B.D."/>
            <person name="Frohlich T."/>
            <person name="Geiler-Samerotte K.A."/>
            <person name="Gerlach D."/>
            <person name="Hatcher P."/>
            <person name="Jogdeo S."/>
            <person name="Krijgsveld J."/>
            <person name="Kriventseva E.V."/>
            <person name="Kultz D."/>
            <person name="Laforsch C."/>
            <person name="Lindquist E."/>
            <person name="Lopez J."/>
            <person name="Manak J.R."/>
            <person name="Muller J."/>
            <person name="Pangilinan J."/>
            <person name="Patwardhan R.P."/>
            <person name="Pitluck S."/>
            <person name="Pritham E.J."/>
            <person name="Rechtsteiner A."/>
            <person name="Rho M."/>
            <person name="Rogozin I.B."/>
            <person name="Sakarya O."/>
            <person name="Salamov A."/>
            <person name="Schaack S."/>
            <person name="Shapiro H."/>
            <person name="Shiga Y."/>
            <person name="Skalitzky C."/>
            <person name="Smith Z."/>
            <person name="Souvorov A."/>
            <person name="Sung W."/>
            <person name="Tang Z."/>
            <person name="Tsuchiya D."/>
            <person name="Tu H."/>
            <person name="Vos H."/>
            <person name="Wang M."/>
            <person name="Wolf Y.I."/>
            <person name="Yamagata H."/>
            <person name="Yamada T."/>
            <person name="Ye Y."/>
            <person name="Shaw J.R."/>
            <person name="Andrews J."/>
            <person name="Crease T.J."/>
            <person name="Tang H."/>
            <person name="Lucas S.M."/>
            <person name="Robertson H.M."/>
            <person name="Bork P."/>
            <person name="Koonin E.V."/>
            <person name="Zdobnov E.M."/>
            <person name="Grigoriev I.V."/>
            <person name="Lynch M."/>
            <person name="Boore J.L."/>
        </authorList>
    </citation>
    <scope>NUCLEOTIDE SEQUENCE [LARGE SCALE GENOMIC DNA]</scope>
</reference>
<comment type="subcellular location">
    <subcellularLocation>
        <location evidence="1">Membrane</location>
        <topology evidence="1">Multi-pass membrane protein</topology>
    </subcellularLocation>
</comment>
<evidence type="ECO:0000256" key="4">
    <source>
        <dbReference type="ARBA" id="ARBA00023136"/>
    </source>
</evidence>
<dbReference type="InterPro" id="IPR013525">
    <property type="entry name" value="ABC2_TM"/>
</dbReference>
<keyword evidence="8" id="KW-1185">Reference proteome</keyword>
<dbReference type="EMBL" id="GL732529">
    <property type="protein sequence ID" value="EFX86594.1"/>
    <property type="molecule type" value="Genomic_DNA"/>
</dbReference>
<dbReference type="KEGG" id="dpx:DAPPUDRAFT_312943"/>